<keyword evidence="1" id="KW-0805">Transcription regulation</keyword>
<protein>
    <submittedName>
        <fullName evidence="8">NAC domain-containing protein 1-like</fullName>
    </submittedName>
</protein>
<dbReference type="GeneID" id="110787146"/>
<sequence>MIMAASSINEEQDYWNSIPRGFHFEPLDEELITHYLMPKVKGHPLPPNKIHTVHLYGEHDPWVLGEFYAEESENTWYYFTQRERKYENGKRPSRSAGNGYWKIVGKDAQIKNTQGNVIGFRNSLTFCIGKQPHGKTTSWHMQEFRLCDTSDQQDKIVVTKPKPKKPKRDASHSNETVKSSPKNMLDGWVVCKVYYLEKDKRSTNSSPVIEEEHQGVQISSEEHTQYNEETPELNHEIEDTITSYFPTSISNQNNMFLQQPDISQVTPFNLINEQDMSYVCGYIVKSETGRNSQAKHSTTRINKFG</sequence>
<keyword evidence="3" id="KW-0804">Transcription</keyword>
<feature type="region of interest" description="Disordered" evidence="5">
    <location>
        <begin position="158"/>
        <end position="180"/>
    </location>
</feature>
<dbReference type="Pfam" id="PF02365">
    <property type="entry name" value="NAM"/>
    <property type="match status" value="1"/>
</dbReference>
<dbReference type="SUPFAM" id="SSF101941">
    <property type="entry name" value="NAC domain"/>
    <property type="match status" value="1"/>
</dbReference>
<dbReference type="RefSeq" id="XP_056690898.1">
    <property type="nucleotide sequence ID" value="XM_056834920.1"/>
</dbReference>
<keyword evidence="2" id="KW-0238">DNA-binding</keyword>
<dbReference type="Proteomes" id="UP000813463">
    <property type="component" value="Chromosome 1"/>
</dbReference>
<dbReference type="PANTHER" id="PTHR31719:SF179">
    <property type="entry name" value="OS08G0148400 PROTEIN"/>
    <property type="match status" value="1"/>
</dbReference>
<dbReference type="InterPro" id="IPR036093">
    <property type="entry name" value="NAC_dom_sf"/>
</dbReference>
<organism evidence="7 8">
    <name type="scientific">Spinacia oleracea</name>
    <name type="common">Spinach</name>
    <dbReference type="NCBI Taxonomy" id="3562"/>
    <lineage>
        <taxon>Eukaryota</taxon>
        <taxon>Viridiplantae</taxon>
        <taxon>Streptophyta</taxon>
        <taxon>Embryophyta</taxon>
        <taxon>Tracheophyta</taxon>
        <taxon>Spermatophyta</taxon>
        <taxon>Magnoliopsida</taxon>
        <taxon>eudicotyledons</taxon>
        <taxon>Gunneridae</taxon>
        <taxon>Pentapetalae</taxon>
        <taxon>Caryophyllales</taxon>
        <taxon>Chenopodiaceae</taxon>
        <taxon>Chenopodioideae</taxon>
        <taxon>Anserineae</taxon>
        <taxon>Spinacia</taxon>
    </lineage>
</organism>
<evidence type="ECO:0000313" key="8">
    <source>
        <dbReference type="RefSeq" id="XP_056690898.1"/>
    </source>
</evidence>
<keyword evidence="7" id="KW-1185">Reference proteome</keyword>
<feature type="domain" description="NAC" evidence="6">
    <location>
        <begin position="18"/>
        <end position="196"/>
    </location>
</feature>
<dbReference type="PANTHER" id="PTHR31719">
    <property type="entry name" value="NAC TRANSCRIPTION FACTOR 56"/>
    <property type="match status" value="1"/>
</dbReference>
<dbReference type="PROSITE" id="PS51005">
    <property type="entry name" value="NAC"/>
    <property type="match status" value="1"/>
</dbReference>
<evidence type="ECO:0000256" key="1">
    <source>
        <dbReference type="ARBA" id="ARBA00023015"/>
    </source>
</evidence>
<accession>A0ABM3R5K4</accession>
<reference evidence="8" key="2">
    <citation type="submission" date="2025-08" db="UniProtKB">
        <authorList>
            <consortium name="RefSeq"/>
        </authorList>
    </citation>
    <scope>IDENTIFICATION</scope>
    <source>
        <tissue evidence="8">Leaf</tissue>
    </source>
</reference>
<evidence type="ECO:0000256" key="4">
    <source>
        <dbReference type="ARBA" id="ARBA00023242"/>
    </source>
</evidence>
<keyword evidence="4" id="KW-0539">Nucleus</keyword>
<evidence type="ECO:0000256" key="3">
    <source>
        <dbReference type="ARBA" id="ARBA00023163"/>
    </source>
</evidence>
<evidence type="ECO:0000256" key="2">
    <source>
        <dbReference type="ARBA" id="ARBA00023125"/>
    </source>
</evidence>
<evidence type="ECO:0000256" key="5">
    <source>
        <dbReference type="SAM" id="MobiDB-lite"/>
    </source>
</evidence>
<dbReference type="Gene3D" id="2.170.150.80">
    <property type="entry name" value="NAC domain"/>
    <property type="match status" value="1"/>
</dbReference>
<evidence type="ECO:0000313" key="7">
    <source>
        <dbReference type="Proteomes" id="UP000813463"/>
    </source>
</evidence>
<gene>
    <name evidence="8" type="primary">LOC110787146</name>
</gene>
<reference evidence="7" key="1">
    <citation type="journal article" date="2021" name="Nat. Commun.">
        <title>Genomic analyses provide insights into spinach domestication and the genetic basis of agronomic traits.</title>
        <authorList>
            <person name="Cai X."/>
            <person name="Sun X."/>
            <person name="Xu C."/>
            <person name="Sun H."/>
            <person name="Wang X."/>
            <person name="Ge C."/>
            <person name="Zhang Z."/>
            <person name="Wang Q."/>
            <person name="Fei Z."/>
            <person name="Jiao C."/>
            <person name="Wang Q."/>
        </authorList>
    </citation>
    <scope>NUCLEOTIDE SEQUENCE [LARGE SCALE GENOMIC DNA]</scope>
    <source>
        <strain evidence="7">cv. Varoflay</strain>
    </source>
</reference>
<name>A0ABM3R5K4_SPIOL</name>
<dbReference type="InterPro" id="IPR003441">
    <property type="entry name" value="NAC-dom"/>
</dbReference>
<proteinExistence type="predicted"/>
<evidence type="ECO:0000259" key="6">
    <source>
        <dbReference type="PROSITE" id="PS51005"/>
    </source>
</evidence>